<dbReference type="InterPro" id="IPR001387">
    <property type="entry name" value="Cro/C1-type_HTH"/>
</dbReference>
<feature type="domain" description="HTH cro/C1-type" evidence="1">
    <location>
        <begin position="33"/>
        <end position="66"/>
    </location>
</feature>
<dbReference type="SUPFAM" id="SSF47413">
    <property type="entry name" value="lambda repressor-like DNA-binding domains"/>
    <property type="match status" value="1"/>
</dbReference>
<dbReference type="EMBL" id="JAUSYP010000001">
    <property type="protein sequence ID" value="MDQ0750766.1"/>
    <property type="molecule type" value="Genomic_DNA"/>
</dbReference>
<dbReference type="InterPro" id="IPR010982">
    <property type="entry name" value="Lambda_DNA-bd_dom_sf"/>
</dbReference>
<proteinExistence type="predicted"/>
<dbReference type="CDD" id="cd00093">
    <property type="entry name" value="HTH_XRE"/>
    <property type="match status" value="1"/>
</dbReference>
<keyword evidence="3" id="KW-1185">Reference proteome</keyword>
<protein>
    <submittedName>
        <fullName evidence="2">Transcriptional regulator with XRE-family HTH domain</fullName>
    </submittedName>
</protein>
<evidence type="ECO:0000259" key="1">
    <source>
        <dbReference type="PROSITE" id="PS50943"/>
    </source>
</evidence>
<dbReference type="InterPro" id="IPR043917">
    <property type="entry name" value="DUF5753"/>
</dbReference>
<dbReference type="SMART" id="SM00530">
    <property type="entry name" value="HTH_XRE"/>
    <property type="match status" value="1"/>
</dbReference>
<reference evidence="2 3" key="1">
    <citation type="submission" date="2023-07" db="EMBL/GenBank/DDBJ databases">
        <title>Comparative genomics of wheat-associated soil bacteria to identify genetic determinants of phenazine resistance.</title>
        <authorList>
            <person name="Mouncey N."/>
        </authorList>
    </citation>
    <scope>NUCLEOTIDE SEQUENCE [LARGE SCALE GENOMIC DNA]</scope>
    <source>
        <strain evidence="2 3">B3I12</strain>
    </source>
</reference>
<gene>
    <name evidence="2" type="ORF">QF034_004997</name>
</gene>
<sequence length="314" mass="35396">MRMQQVKRRWWVVPAKKDPDASTSVPCFYGAELRYRREQAGLTLEQLAEGSFRGISFLSQIERGERGMPMDLALHVDKRLGSDGFFQRRCEDAAKARRVGIAEYFADVAEMEQQARTIEDWAPTFVPGLLQTRAYATAITRSAMPRASDTEVSAIVSARLDRAKLFESEAPPKFWAVLDESVIRRRVLTPAGMAELLGHIVEVVRSTRSIAQIVPATAAAHPFMTGMTRIMTFLDAPPLVYTEALHSSQVIDYPALVMEYRESYDLLRAAALPPEASLAMIEAAAEDYRNEAEQQHRPELRAVAQELLQQRDRR</sequence>
<dbReference type="Proteomes" id="UP001232755">
    <property type="component" value="Unassembled WGS sequence"/>
</dbReference>
<dbReference type="Pfam" id="PF19054">
    <property type="entry name" value="DUF5753"/>
    <property type="match status" value="1"/>
</dbReference>
<dbReference type="Pfam" id="PF13560">
    <property type="entry name" value="HTH_31"/>
    <property type="match status" value="1"/>
</dbReference>
<name>A0ABU0QTN7_9ACTN</name>
<dbReference type="Gene3D" id="1.10.260.40">
    <property type="entry name" value="lambda repressor-like DNA-binding domains"/>
    <property type="match status" value="1"/>
</dbReference>
<evidence type="ECO:0000313" key="3">
    <source>
        <dbReference type="Proteomes" id="UP001232755"/>
    </source>
</evidence>
<accession>A0ABU0QTN7</accession>
<evidence type="ECO:0000313" key="2">
    <source>
        <dbReference type="EMBL" id="MDQ0750766.1"/>
    </source>
</evidence>
<dbReference type="PROSITE" id="PS50943">
    <property type="entry name" value="HTH_CROC1"/>
    <property type="match status" value="1"/>
</dbReference>
<organism evidence="2 3">
    <name type="scientific">Streptomyces africanus</name>
    <dbReference type="NCBI Taxonomy" id="231024"/>
    <lineage>
        <taxon>Bacteria</taxon>
        <taxon>Bacillati</taxon>
        <taxon>Actinomycetota</taxon>
        <taxon>Actinomycetes</taxon>
        <taxon>Kitasatosporales</taxon>
        <taxon>Streptomycetaceae</taxon>
        <taxon>Streptomyces</taxon>
    </lineage>
</organism>
<comment type="caution">
    <text evidence="2">The sequence shown here is derived from an EMBL/GenBank/DDBJ whole genome shotgun (WGS) entry which is preliminary data.</text>
</comment>